<dbReference type="EMBL" id="BQNB010008924">
    <property type="protein sequence ID" value="GJS56260.1"/>
    <property type="molecule type" value="Genomic_DNA"/>
</dbReference>
<sequence length="658" mass="74822">MKHSYSNDDTCFSIDVIDEISEKYFVALLDEGSKILYSVEGTLLEDQIFAEFDEFIAMTIKENSKSDSDKEEIPFKKITFDIDYKIKKSIDEPPMDLELKPLPNRLEYAFLEEPSFLPVIISSQLSEQNKNKLVSVLKKHKQAFSWKTTDIPVICPSFYKHKIQLLEDKRPVVQKQRRLNPNMKEVFKKEIVKLLDTRIIYQIADYPWVLRRSRSSLLQFCGDLETKDKSLARASDTRSSQEYLNDLEEEYQARVLLAKSKRFFKKGAKWFSSTKATDQTECHKCGKKCHFARDYWSKKEVSSDDNDVTKVKAIMTLADEERVSVGKESGRNGEWIKISMKKCISEQNHTQKKKILGIDQLTEDTSNTGPKDPVFVKSSADNSEVSITGINKLKLSEAEDSTLSNHDTGKVPSNESQRNTTDHSVLVSDFSATNYDSADESSVCSTLLPLLEKLTSVEPVSGTKTIKSILKSKSTFKVETLKGITINEPSSALARGKKSYSVFKTNSALAGKLKNVKIEDDHTLAIVMKELNELKLQISNNKSSYFRNENSQQIKQPKRGVSINKEKDVNDLLRMYEKIDSLVNTLIMPPSMLGHDLNDKAVNESQYKAMFSTEAEDIAAAGCYAIILWIKSQLTDYDIIYEKLPITIQLCTKKHKAH</sequence>
<evidence type="ECO:0000256" key="1">
    <source>
        <dbReference type="SAM" id="MobiDB-lite"/>
    </source>
</evidence>
<evidence type="ECO:0000313" key="3">
    <source>
        <dbReference type="Proteomes" id="UP001151760"/>
    </source>
</evidence>
<name>A0ABQ4WTQ0_9ASTR</name>
<dbReference type="Gene3D" id="3.10.10.10">
    <property type="entry name" value="HIV Type 1 Reverse Transcriptase, subunit A, domain 1"/>
    <property type="match status" value="1"/>
</dbReference>
<feature type="compositionally biased region" description="Polar residues" evidence="1">
    <location>
        <begin position="401"/>
        <end position="421"/>
    </location>
</feature>
<feature type="region of interest" description="Disordered" evidence="1">
    <location>
        <begin position="398"/>
        <end position="421"/>
    </location>
</feature>
<proteinExistence type="predicted"/>
<evidence type="ECO:0000313" key="2">
    <source>
        <dbReference type="EMBL" id="GJS56260.1"/>
    </source>
</evidence>
<dbReference type="Proteomes" id="UP001151760">
    <property type="component" value="Unassembled WGS sequence"/>
</dbReference>
<gene>
    <name evidence="2" type="ORF">Tco_0629622</name>
</gene>
<evidence type="ECO:0008006" key="4">
    <source>
        <dbReference type="Google" id="ProtNLM"/>
    </source>
</evidence>
<dbReference type="SUPFAM" id="SSF56672">
    <property type="entry name" value="DNA/RNA polymerases"/>
    <property type="match status" value="1"/>
</dbReference>
<reference evidence="2" key="1">
    <citation type="journal article" date="2022" name="Int. J. Mol. Sci.">
        <title>Draft Genome of Tanacetum Coccineum: Genomic Comparison of Closely Related Tanacetum-Family Plants.</title>
        <authorList>
            <person name="Yamashiro T."/>
            <person name="Shiraishi A."/>
            <person name="Nakayama K."/>
            <person name="Satake H."/>
        </authorList>
    </citation>
    <scope>NUCLEOTIDE SEQUENCE</scope>
</reference>
<keyword evidence="3" id="KW-1185">Reference proteome</keyword>
<comment type="caution">
    <text evidence="2">The sequence shown here is derived from an EMBL/GenBank/DDBJ whole genome shotgun (WGS) entry which is preliminary data.</text>
</comment>
<organism evidence="2 3">
    <name type="scientific">Tanacetum coccineum</name>
    <dbReference type="NCBI Taxonomy" id="301880"/>
    <lineage>
        <taxon>Eukaryota</taxon>
        <taxon>Viridiplantae</taxon>
        <taxon>Streptophyta</taxon>
        <taxon>Embryophyta</taxon>
        <taxon>Tracheophyta</taxon>
        <taxon>Spermatophyta</taxon>
        <taxon>Magnoliopsida</taxon>
        <taxon>eudicotyledons</taxon>
        <taxon>Gunneridae</taxon>
        <taxon>Pentapetalae</taxon>
        <taxon>asterids</taxon>
        <taxon>campanulids</taxon>
        <taxon>Asterales</taxon>
        <taxon>Asteraceae</taxon>
        <taxon>Asteroideae</taxon>
        <taxon>Anthemideae</taxon>
        <taxon>Anthemidinae</taxon>
        <taxon>Tanacetum</taxon>
    </lineage>
</organism>
<reference evidence="2" key="2">
    <citation type="submission" date="2022-01" db="EMBL/GenBank/DDBJ databases">
        <authorList>
            <person name="Yamashiro T."/>
            <person name="Shiraishi A."/>
            <person name="Satake H."/>
            <person name="Nakayama K."/>
        </authorList>
    </citation>
    <scope>NUCLEOTIDE SEQUENCE</scope>
</reference>
<accession>A0ABQ4WTQ0</accession>
<protein>
    <recommendedName>
        <fullName evidence="4">Reverse transcriptase domain-containing protein</fullName>
    </recommendedName>
</protein>
<dbReference type="InterPro" id="IPR043502">
    <property type="entry name" value="DNA/RNA_pol_sf"/>
</dbReference>